<feature type="transmembrane region" description="Helical" evidence="1">
    <location>
        <begin position="218"/>
        <end position="245"/>
    </location>
</feature>
<dbReference type="AlphaFoldDB" id="A0A8I0G8G5"/>
<organism evidence="2 3">
    <name type="scientific">Nanchangia anserum</name>
    <dbReference type="NCBI Taxonomy" id="2692125"/>
    <lineage>
        <taxon>Bacteria</taxon>
        <taxon>Bacillati</taxon>
        <taxon>Actinomycetota</taxon>
        <taxon>Actinomycetes</taxon>
        <taxon>Actinomycetales</taxon>
        <taxon>Actinomycetaceae</taxon>
        <taxon>Nanchangia</taxon>
    </lineage>
</organism>
<comment type="caution">
    <text evidence="2">The sequence shown here is derived from an EMBL/GenBank/DDBJ whole genome shotgun (WGS) entry which is preliminary data.</text>
</comment>
<feature type="transmembrane region" description="Helical" evidence="1">
    <location>
        <begin position="38"/>
        <end position="58"/>
    </location>
</feature>
<feature type="transmembrane region" description="Helical" evidence="1">
    <location>
        <begin position="191"/>
        <end position="212"/>
    </location>
</feature>
<gene>
    <name evidence="2" type="ORF">H8R10_06305</name>
</gene>
<evidence type="ECO:0000313" key="3">
    <source>
        <dbReference type="Proteomes" id="UP000627538"/>
    </source>
</evidence>
<dbReference type="EMBL" id="JACRUO010000001">
    <property type="protein sequence ID" value="MBD3689835.1"/>
    <property type="molecule type" value="Genomic_DNA"/>
</dbReference>
<keyword evidence="1" id="KW-0812">Transmembrane</keyword>
<keyword evidence="1" id="KW-1133">Transmembrane helix</keyword>
<evidence type="ECO:0000313" key="2">
    <source>
        <dbReference type="EMBL" id="MBD3689835.1"/>
    </source>
</evidence>
<protein>
    <submittedName>
        <fullName evidence="2">Uncharacterized protein</fullName>
    </submittedName>
</protein>
<dbReference type="RefSeq" id="WP_191071856.1">
    <property type="nucleotide sequence ID" value="NZ_JACRUO010000001.1"/>
</dbReference>
<accession>A0A8I0G8G5</accession>
<feature type="transmembrane region" description="Helical" evidence="1">
    <location>
        <begin position="257"/>
        <end position="277"/>
    </location>
</feature>
<reference evidence="2 3" key="1">
    <citation type="submission" date="2020-08" db="EMBL/GenBank/DDBJ databases">
        <title>Winkia gen. nov., sp. nov., isolated from faeces of the Anser albifrons in China.</title>
        <authorList>
            <person name="Liu Q."/>
        </authorList>
    </citation>
    <scope>NUCLEOTIDE SEQUENCE [LARGE SCALE GENOMIC DNA]</scope>
    <source>
        <strain evidence="2 3">C62</strain>
    </source>
</reference>
<keyword evidence="3" id="KW-1185">Reference proteome</keyword>
<evidence type="ECO:0000256" key="1">
    <source>
        <dbReference type="SAM" id="Phobius"/>
    </source>
</evidence>
<proteinExistence type="predicted"/>
<sequence>MRWAQWVATVLGMVAALSLGTALLSVSESGIASGNVNIVMRGSGVAAALAAAVALVGMPRSPRALLMRGDVVAGVKALLDSGRATRATCADEAIRILIGTDLVDLGHRRVVSAAGRRAMRVGYAIAAVLGFSGIATWALVGPLVLLHAGASSAASAMFSLAGFALAAIALIAYFAPQSPIAVTLHTDPERMVLHAGLANMMTLLLAALWAATGPADTLFIPLAAAEIISVVTSVGIMMPAGVVAIRQVVPSFRLRHARAILYSAHTLSVVVAALLVAVGHVSVLLVAGLAGQAGALAWSAWEARRRPDPDIVFENGK</sequence>
<feature type="transmembrane region" description="Helical" evidence="1">
    <location>
        <begin position="152"/>
        <end position="175"/>
    </location>
</feature>
<feature type="transmembrane region" description="Helical" evidence="1">
    <location>
        <begin position="121"/>
        <end position="140"/>
    </location>
</feature>
<dbReference type="Proteomes" id="UP000627538">
    <property type="component" value="Unassembled WGS sequence"/>
</dbReference>
<keyword evidence="1" id="KW-0472">Membrane</keyword>
<name>A0A8I0G8G5_9ACTO</name>